<dbReference type="VEuPathDB" id="VectorBase:ISCI001516"/>
<dbReference type="AlphaFoldDB" id="B7P323"/>
<dbReference type="HOGENOM" id="CLU_006855_9_5_1"/>
<comment type="similarity">
    <text evidence="2">Belongs to the sodium:neurotransmitter symporter (SNF) (TC 2.A.22) family.</text>
</comment>
<keyword evidence="3" id="KW-0813">Transport</keyword>
<feature type="non-terminal residue" evidence="11">
    <location>
        <position position="456"/>
    </location>
</feature>
<dbReference type="EMBL" id="ABJB010741997">
    <property type="status" value="NOT_ANNOTATED_CDS"/>
    <property type="molecule type" value="Genomic_DNA"/>
</dbReference>
<organism>
    <name type="scientific">Ixodes scapularis</name>
    <name type="common">Black-legged tick</name>
    <name type="synonym">Deer tick</name>
    <dbReference type="NCBI Taxonomy" id="6945"/>
    <lineage>
        <taxon>Eukaryota</taxon>
        <taxon>Metazoa</taxon>
        <taxon>Ecdysozoa</taxon>
        <taxon>Arthropoda</taxon>
        <taxon>Chelicerata</taxon>
        <taxon>Arachnida</taxon>
        <taxon>Acari</taxon>
        <taxon>Parasitiformes</taxon>
        <taxon>Ixodida</taxon>
        <taxon>Ixodoidea</taxon>
        <taxon>Ixodidae</taxon>
        <taxon>Ixodinae</taxon>
        <taxon>Ixodes</taxon>
    </lineage>
</organism>
<feature type="transmembrane region" description="Helical" evidence="10">
    <location>
        <begin position="391"/>
        <end position="412"/>
    </location>
</feature>
<reference evidence="12" key="2">
    <citation type="submission" date="2020-05" db="UniProtKB">
        <authorList>
            <consortium name="EnsemblMetazoa"/>
        </authorList>
    </citation>
    <scope>IDENTIFICATION</scope>
    <source>
        <strain evidence="12">wikel</strain>
    </source>
</reference>
<dbReference type="GO" id="GO:0046872">
    <property type="term" value="F:metal ion binding"/>
    <property type="evidence" value="ECO:0007669"/>
    <property type="project" value="UniProtKB-KW"/>
</dbReference>
<dbReference type="PANTHER" id="PTHR11616">
    <property type="entry name" value="SODIUM/CHLORIDE DEPENDENT TRANSPORTER"/>
    <property type="match status" value="1"/>
</dbReference>
<dbReference type="VEuPathDB" id="VectorBase:ISCP_033361"/>
<dbReference type="EMBL" id="ABJB010633158">
    <property type="status" value="NOT_ANNOTATED_CDS"/>
    <property type="molecule type" value="Genomic_DNA"/>
</dbReference>
<keyword evidence="7 10" id="KW-0472">Membrane</keyword>
<sequence>EAEGISSDISRSEERRTSERTSVRVETGVTSNAGILGNTEARRPDDQPDRKMWSSDQQLIFSCVSIAVGLGNIWRFPKVLYENDGEHAIYGGVALRSVQSKSQNRSRSSTHLRSYGIKDTTAGCVNITETMNEHFFHLSIGLKHHQLGDMANFHPQLMICLGLTWALLFLCSTMGLKPTGKKSFLVGMVTLGQVIFLMVSTVWQEGAVYGLIYMLLPKWSSLLKITVWTRAVEQVFFTFGITSGPLLVYGSYNHFFANIHKVVLFVTMLSLGASLMYAVIVFGSLGTMSWNMNIPVGDIVHGGHSVIFVAMNKYSIHWTLSTVFFLLVIVAGTNSQAGLYLLHLVDTQVVSFMLIYIAAFELLAVMWIYGLGHLKLDIMLMHGELSTVKLEVAWCIILPAILAATVMTNLLTGCSSLRLGAIKYPVYACYIGWSLIMLGALQLPLWAVVSAFKNPS</sequence>
<evidence type="ECO:0000256" key="4">
    <source>
        <dbReference type="ARBA" id="ARBA00022692"/>
    </source>
</evidence>
<keyword evidence="6 10" id="KW-1133">Transmembrane helix</keyword>
<keyword evidence="8" id="KW-0479">Metal-binding</keyword>
<dbReference type="PaxDb" id="6945-B7P323"/>
<dbReference type="VEuPathDB" id="VectorBase:ISCW001516"/>
<dbReference type="EnsemblMetazoa" id="ISCW001516-RA">
    <property type="protein sequence ID" value="ISCW001516-PA"/>
    <property type="gene ID" value="ISCW001516"/>
</dbReference>
<dbReference type="Proteomes" id="UP000001555">
    <property type="component" value="Unassembled WGS sequence"/>
</dbReference>
<dbReference type="PANTHER" id="PTHR11616:SF236">
    <property type="entry name" value="TRANSPORTER"/>
    <property type="match status" value="1"/>
</dbReference>
<gene>
    <name evidence="11" type="ORF">IscW_ISCW001516</name>
</gene>
<evidence type="ECO:0000256" key="3">
    <source>
        <dbReference type="ARBA" id="ARBA00022448"/>
    </source>
</evidence>
<feature type="transmembrane region" description="Helical" evidence="10">
    <location>
        <begin position="236"/>
        <end position="255"/>
    </location>
</feature>
<dbReference type="InterPro" id="IPR037272">
    <property type="entry name" value="SNS_sf"/>
</dbReference>
<dbReference type="EMBL" id="ABJB010715938">
    <property type="status" value="NOT_ANNOTATED_CDS"/>
    <property type="molecule type" value="Genomic_DNA"/>
</dbReference>
<dbReference type="OrthoDB" id="6581954at2759"/>
<keyword evidence="5" id="KW-0769">Symport</keyword>
<dbReference type="VEuPathDB" id="VectorBase:ISCP_012707"/>
<dbReference type="EMBL" id="ABJB010224459">
    <property type="status" value="NOT_ANNOTATED_CDS"/>
    <property type="molecule type" value="Genomic_DNA"/>
</dbReference>
<evidence type="ECO:0000256" key="7">
    <source>
        <dbReference type="ARBA" id="ARBA00023136"/>
    </source>
</evidence>
<feature type="region of interest" description="Disordered" evidence="9">
    <location>
        <begin position="1"/>
        <end position="51"/>
    </location>
</feature>
<name>B7P323_IXOSC</name>
<feature type="transmembrane region" description="Helical" evidence="10">
    <location>
        <begin position="349"/>
        <end position="371"/>
    </location>
</feature>
<feature type="transmembrane region" description="Helical" evidence="10">
    <location>
        <begin position="262"/>
        <end position="285"/>
    </location>
</feature>
<evidence type="ECO:0000256" key="2">
    <source>
        <dbReference type="ARBA" id="ARBA00006459"/>
    </source>
</evidence>
<dbReference type="InterPro" id="IPR000175">
    <property type="entry name" value="Na/ntran_symport"/>
</dbReference>
<dbReference type="PROSITE" id="PS50267">
    <property type="entry name" value="NA_NEUROTRAN_SYMP_3"/>
    <property type="match status" value="1"/>
</dbReference>
<feature type="compositionally biased region" description="Basic and acidic residues" evidence="9">
    <location>
        <begin position="40"/>
        <end position="51"/>
    </location>
</feature>
<evidence type="ECO:0000313" key="12">
    <source>
        <dbReference type="EnsemblMetazoa" id="ISCW001516-PA"/>
    </source>
</evidence>
<evidence type="ECO:0000256" key="9">
    <source>
        <dbReference type="SAM" id="MobiDB-lite"/>
    </source>
</evidence>
<dbReference type="GO" id="GO:0016020">
    <property type="term" value="C:membrane"/>
    <property type="evidence" value="ECO:0007669"/>
    <property type="project" value="UniProtKB-SubCell"/>
</dbReference>
<feature type="compositionally biased region" description="Basic and acidic residues" evidence="9">
    <location>
        <begin position="10"/>
        <end position="23"/>
    </location>
</feature>
<dbReference type="EMBL" id="ABJB010183510">
    <property type="status" value="NOT_ANNOTATED_CDS"/>
    <property type="molecule type" value="Genomic_DNA"/>
</dbReference>
<evidence type="ECO:0000256" key="6">
    <source>
        <dbReference type="ARBA" id="ARBA00022989"/>
    </source>
</evidence>
<feature type="binding site" evidence="8">
    <location>
        <position position="335"/>
    </location>
    <ligand>
        <name>Na(+)</name>
        <dbReference type="ChEBI" id="CHEBI:29101"/>
        <label>1</label>
    </ligand>
</feature>
<dbReference type="STRING" id="6945.B7P323"/>
<proteinExistence type="inferred from homology"/>
<evidence type="ECO:0000256" key="5">
    <source>
        <dbReference type="ARBA" id="ARBA00022847"/>
    </source>
</evidence>
<comment type="subcellular location">
    <subcellularLocation>
        <location evidence="1">Membrane</location>
        <topology evidence="1">Multi-pass membrane protein</topology>
    </subcellularLocation>
</comment>
<evidence type="ECO:0000313" key="13">
    <source>
        <dbReference type="Proteomes" id="UP000001555"/>
    </source>
</evidence>
<dbReference type="GO" id="GO:0006814">
    <property type="term" value="P:sodium ion transport"/>
    <property type="evidence" value="ECO:0007669"/>
    <property type="project" value="UniProtKB-KW"/>
</dbReference>
<accession>B7P323</accession>
<keyword evidence="4 10" id="KW-0812">Transmembrane</keyword>
<feature type="non-terminal residue" evidence="11">
    <location>
        <position position="1"/>
    </location>
</feature>
<dbReference type="EMBL" id="ABJB010063539">
    <property type="status" value="NOT_ANNOTATED_CDS"/>
    <property type="molecule type" value="Genomic_DNA"/>
</dbReference>
<dbReference type="Pfam" id="PF00209">
    <property type="entry name" value="SNF"/>
    <property type="match status" value="2"/>
</dbReference>
<evidence type="ECO:0000313" key="11">
    <source>
        <dbReference type="EMBL" id="EEC00995.1"/>
    </source>
</evidence>
<dbReference type="GO" id="GO:0015293">
    <property type="term" value="F:symporter activity"/>
    <property type="evidence" value="ECO:0007669"/>
    <property type="project" value="UniProtKB-KW"/>
</dbReference>
<keyword evidence="8" id="KW-0915">Sodium</keyword>
<reference evidence="11 13" key="1">
    <citation type="submission" date="2008-03" db="EMBL/GenBank/DDBJ databases">
        <title>Annotation of Ixodes scapularis.</title>
        <authorList>
            <consortium name="Ixodes scapularis Genome Project Consortium"/>
            <person name="Caler E."/>
            <person name="Hannick L.I."/>
            <person name="Bidwell S."/>
            <person name="Joardar V."/>
            <person name="Thiagarajan M."/>
            <person name="Amedeo P."/>
            <person name="Galinsky K.J."/>
            <person name="Schobel S."/>
            <person name="Inman J."/>
            <person name="Hostetler J."/>
            <person name="Miller J."/>
            <person name="Hammond M."/>
            <person name="Megy K."/>
            <person name="Lawson D."/>
            <person name="Kodira C."/>
            <person name="Sutton G."/>
            <person name="Meyer J."/>
            <person name="Hill C.A."/>
            <person name="Birren B."/>
            <person name="Nene V."/>
            <person name="Collins F."/>
            <person name="Alarcon-Chaidez F."/>
            <person name="Wikel S."/>
            <person name="Strausberg R."/>
        </authorList>
    </citation>
    <scope>NUCLEOTIDE SEQUENCE [LARGE SCALE GENOMIC DNA]</scope>
    <source>
        <strain evidence="13">Wikel</strain>
        <strain evidence="11">Wikel colony</strain>
    </source>
</reference>
<dbReference type="SUPFAM" id="SSF161070">
    <property type="entry name" value="SNF-like"/>
    <property type="match status" value="1"/>
</dbReference>
<evidence type="ECO:0000256" key="10">
    <source>
        <dbReference type="SAM" id="Phobius"/>
    </source>
</evidence>
<dbReference type="GO" id="GO:0006865">
    <property type="term" value="P:amino acid transport"/>
    <property type="evidence" value="ECO:0007669"/>
    <property type="project" value="UniProtKB-KW"/>
</dbReference>
<protein>
    <submittedName>
        <fullName evidence="11 12">Sodium/chloride dependent amino acid transporter, putative</fullName>
    </submittedName>
</protein>
<feature type="transmembrane region" description="Helical" evidence="10">
    <location>
        <begin position="424"/>
        <end position="449"/>
    </location>
</feature>
<feature type="transmembrane region" description="Helical" evidence="10">
    <location>
        <begin position="183"/>
        <end position="216"/>
    </location>
</feature>
<feature type="transmembrane region" description="Helical" evidence="10">
    <location>
        <begin position="153"/>
        <end position="171"/>
    </location>
</feature>
<dbReference type="EMBL" id="DS626083">
    <property type="protein sequence ID" value="EEC00995.1"/>
    <property type="molecule type" value="Genomic_DNA"/>
</dbReference>
<feature type="transmembrane region" description="Helical" evidence="10">
    <location>
        <begin position="318"/>
        <end position="342"/>
    </location>
</feature>
<evidence type="ECO:0000256" key="8">
    <source>
        <dbReference type="PIRSR" id="PIRSR600175-1"/>
    </source>
</evidence>
<evidence type="ECO:0000256" key="1">
    <source>
        <dbReference type="ARBA" id="ARBA00004141"/>
    </source>
</evidence>
<keyword evidence="13" id="KW-1185">Reference proteome</keyword>